<evidence type="ECO:0008006" key="4">
    <source>
        <dbReference type="Google" id="ProtNLM"/>
    </source>
</evidence>
<evidence type="ECO:0000313" key="3">
    <source>
        <dbReference type="Proteomes" id="UP000054538"/>
    </source>
</evidence>
<protein>
    <recommendedName>
        <fullName evidence="4">Secreted protein</fullName>
    </recommendedName>
</protein>
<evidence type="ECO:0000313" key="2">
    <source>
        <dbReference type="EMBL" id="KIK96131.1"/>
    </source>
</evidence>
<organism evidence="2 3">
    <name type="scientific">Paxillus rubicundulus Ve08.2h10</name>
    <dbReference type="NCBI Taxonomy" id="930991"/>
    <lineage>
        <taxon>Eukaryota</taxon>
        <taxon>Fungi</taxon>
        <taxon>Dikarya</taxon>
        <taxon>Basidiomycota</taxon>
        <taxon>Agaricomycotina</taxon>
        <taxon>Agaricomycetes</taxon>
        <taxon>Agaricomycetidae</taxon>
        <taxon>Boletales</taxon>
        <taxon>Paxilineae</taxon>
        <taxon>Paxillaceae</taxon>
        <taxon>Paxillus</taxon>
    </lineage>
</organism>
<accession>A0A0D0DZQ1</accession>
<keyword evidence="3" id="KW-1185">Reference proteome</keyword>
<reference evidence="3" key="2">
    <citation type="submission" date="2015-01" db="EMBL/GenBank/DDBJ databases">
        <title>Evolutionary Origins and Diversification of the Mycorrhizal Mutualists.</title>
        <authorList>
            <consortium name="DOE Joint Genome Institute"/>
            <consortium name="Mycorrhizal Genomics Consortium"/>
            <person name="Kohler A."/>
            <person name="Kuo A."/>
            <person name="Nagy L.G."/>
            <person name="Floudas D."/>
            <person name="Copeland A."/>
            <person name="Barry K.W."/>
            <person name="Cichocki N."/>
            <person name="Veneault-Fourrey C."/>
            <person name="LaButti K."/>
            <person name="Lindquist E.A."/>
            <person name="Lipzen A."/>
            <person name="Lundell T."/>
            <person name="Morin E."/>
            <person name="Murat C."/>
            <person name="Riley R."/>
            <person name="Ohm R."/>
            <person name="Sun H."/>
            <person name="Tunlid A."/>
            <person name="Henrissat B."/>
            <person name="Grigoriev I.V."/>
            <person name="Hibbett D.S."/>
            <person name="Martin F."/>
        </authorList>
    </citation>
    <scope>NUCLEOTIDE SEQUENCE [LARGE SCALE GENOMIC DNA]</scope>
    <source>
        <strain evidence="3">Ve08.2h10</strain>
    </source>
</reference>
<dbReference type="InParanoid" id="A0A0D0DZQ1"/>
<name>A0A0D0DZQ1_9AGAM</name>
<gene>
    <name evidence="2" type="ORF">PAXRUDRAFT_332757</name>
</gene>
<dbReference type="Proteomes" id="UP000054538">
    <property type="component" value="Unassembled WGS sequence"/>
</dbReference>
<keyword evidence="1" id="KW-0732">Signal</keyword>
<reference evidence="2 3" key="1">
    <citation type="submission" date="2014-04" db="EMBL/GenBank/DDBJ databases">
        <authorList>
            <consortium name="DOE Joint Genome Institute"/>
            <person name="Kuo A."/>
            <person name="Kohler A."/>
            <person name="Jargeat P."/>
            <person name="Nagy L.G."/>
            <person name="Floudas D."/>
            <person name="Copeland A."/>
            <person name="Barry K.W."/>
            <person name="Cichocki N."/>
            <person name="Veneault-Fourrey C."/>
            <person name="LaButti K."/>
            <person name="Lindquist E.A."/>
            <person name="Lipzen A."/>
            <person name="Lundell T."/>
            <person name="Morin E."/>
            <person name="Murat C."/>
            <person name="Sun H."/>
            <person name="Tunlid A."/>
            <person name="Henrissat B."/>
            <person name="Grigoriev I.V."/>
            <person name="Hibbett D.S."/>
            <person name="Martin F."/>
            <person name="Nordberg H.P."/>
            <person name="Cantor M.N."/>
            <person name="Hua S.X."/>
        </authorList>
    </citation>
    <scope>NUCLEOTIDE SEQUENCE [LARGE SCALE GENOMIC DNA]</scope>
    <source>
        <strain evidence="2 3">Ve08.2h10</strain>
    </source>
</reference>
<feature type="signal peptide" evidence="1">
    <location>
        <begin position="1"/>
        <end position="16"/>
    </location>
</feature>
<dbReference type="HOGENOM" id="CLU_2050379_0_0_1"/>
<sequence>MVVYVGLVVMVGVVKAPTVRHARYCGRSPLWYQAISSISTRNITMACRHSPHALVPHRSPILVALCTVINGQLRNSSTTLISDCAGNWSTLLVVVSPQPFVNKRFAHGFSPRYGVLAFGR</sequence>
<dbReference type="AlphaFoldDB" id="A0A0D0DZQ1"/>
<feature type="chain" id="PRO_5002209330" description="Secreted protein" evidence="1">
    <location>
        <begin position="17"/>
        <end position="120"/>
    </location>
</feature>
<evidence type="ECO:0000256" key="1">
    <source>
        <dbReference type="SAM" id="SignalP"/>
    </source>
</evidence>
<dbReference type="EMBL" id="KN825002">
    <property type="protein sequence ID" value="KIK96131.1"/>
    <property type="molecule type" value="Genomic_DNA"/>
</dbReference>
<proteinExistence type="predicted"/>